<dbReference type="PATRIC" id="fig|1121362.3.peg.818"/>
<dbReference type="PROSITE" id="PS51257">
    <property type="entry name" value="PROKAR_LIPOPROTEIN"/>
    <property type="match status" value="1"/>
</dbReference>
<dbReference type="STRING" id="1121362.A605_04070"/>
<dbReference type="PANTHER" id="PTHR31270">
    <property type="entry name" value="GLUTAMINYL-PEPTIDE CYCLOTRANSFERASE"/>
    <property type="match status" value="1"/>
</dbReference>
<dbReference type="PANTHER" id="PTHR31270:SF1">
    <property type="entry name" value="GLUTAMINYL-PEPTIDE CYCLOTRANSFERASE"/>
    <property type="match status" value="1"/>
</dbReference>
<protein>
    <submittedName>
        <fullName evidence="1">Glutamine cyclotransferase</fullName>
    </submittedName>
</protein>
<sequence length="276" mass="29411">MGSRFVLLTASALAAATLSSCSPTGPVTGSSTSAGPAAETLREADVERLSVEIVDIHPFDETSFTQGLEVDEDGALLVGTGQRGESRVYRSTLEGEKLASADLAPEFFGEGLTRVGDHLWQLTWQSGVAFRRDADTLEETGRVDYPGEGWGLCARGDELIMSDGTDQLRRLDAETFAERDRFRVTLGGEPVQGVNELECVGDEVYANVFLSTDILRIDAATGAVTGVIDASTLPNNATPDPDHVLNGIAHVPGTGRFLLGGKRWPDLYEVELVPAG</sequence>
<dbReference type="HOGENOM" id="CLU_060272_2_1_11"/>
<evidence type="ECO:0000313" key="1">
    <source>
        <dbReference type="EMBL" id="AGF71825.1"/>
    </source>
</evidence>
<name>M1NWF4_9CORY</name>
<gene>
    <name evidence="1" type="ORF">A605_04070</name>
</gene>
<dbReference type="eggNOG" id="COG3823">
    <property type="taxonomic scope" value="Bacteria"/>
</dbReference>
<evidence type="ECO:0000313" key="2">
    <source>
        <dbReference type="Proteomes" id="UP000011723"/>
    </source>
</evidence>
<reference evidence="1 2" key="1">
    <citation type="journal article" date="2012" name="Stand. Genomic Sci.">
        <title>Genome sequence of the halotolerant bacterium Corynebacterium halotolerans type strain YIM 70093(T) (= DSM 44683(T)).</title>
        <authorList>
            <person name="Ruckert C."/>
            <person name="Albersmeier A."/>
            <person name="Al-Dilaimi A."/>
            <person name="Niehaus K."/>
            <person name="Szczepanowski R."/>
            <person name="Kalinowski J."/>
        </authorList>
    </citation>
    <scope>NUCLEOTIDE SEQUENCE [LARGE SCALE GENOMIC DNA]</scope>
    <source>
        <strain evidence="1">YIM 70093</strain>
    </source>
</reference>
<proteinExistence type="predicted"/>
<dbReference type="Proteomes" id="UP000011723">
    <property type="component" value="Chromosome"/>
</dbReference>
<accession>M1NWF4</accession>
<dbReference type="SUPFAM" id="SSF50969">
    <property type="entry name" value="YVTN repeat-like/Quinoprotein amine dehydrogenase"/>
    <property type="match status" value="1"/>
</dbReference>
<dbReference type="RefSeq" id="WP_015400244.1">
    <property type="nucleotide sequence ID" value="NC_020302.1"/>
</dbReference>
<dbReference type="AlphaFoldDB" id="M1NWF4"/>
<organism evidence="1 2">
    <name type="scientific">Corynebacterium halotolerans YIM 70093 = DSM 44683</name>
    <dbReference type="NCBI Taxonomy" id="1121362"/>
    <lineage>
        <taxon>Bacteria</taxon>
        <taxon>Bacillati</taxon>
        <taxon>Actinomycetota</taxon>
        <taxon>Actinomycetes</taxon>
        <taxon>Mycobacteriales</taxon>
        <taxon>Corynebacteriaceae</taxon>
        <taxon>Corynebacterium</taxon>
    </lineage>
</organism>
<dbReference type="OrthoDB" id="9783700at2"/>
<dbReference type="KEGG" id="chn:A605_04070"/>
<dbReference type="EMBL" id="CP003697">
    <property type="protein sequence ID" value="AGF71825.1"/>
    <property type="molecule type" value="Genomic_DNA"/>
</dbReference>
<keyword evidence="2" id="KW-1185">Reference proteome</keyword>
<dbReference type="InterPro" id="IPR007788">
    <property type="entry name" value="QCT"/>
</dbReference>
<dbReference type="InterPro" id="IPR011044">
    <property type="entry name" value="Quino_amine_DH_bsu"/>
</dbReference>
<dbReference type="Pfam" id="PF05096">
    <property type="entry name" value="Glu_cyclase_2"/>
    <property type="match status" value="1"/>
</dbReference>
<keyword evidence="1" id="KW-0808">Transferase</keyword>
<dbReference type="GO" id="GO:0016603">
    <property type="term" value="F:glutaminyl-peptide cyclotransferase activity"/>
    <property type="evidence" value="ECO:0007669"/>
    <property type="project" value="InterPro"/>
</dbReference>